<dbReference type="InterPro" id="IPR001647">
    <property type="entry name" value="HTH_TetR"/>
</dbReference>
<evidence type="ECO:0000256" key="1">
    <source>
        <dbReference type="ARBA" id="ARBA00023125"/>
    </source>
</evidence>
<dbReference type="EMBL" id="JBHUFV010000075">
    <property type="protein sequence ID" value="MFD1938777.1"/>
    <property type="molecule type" value="Genomic_DNA"/>
</dbReference>
<dbReference type="PANTHER" id="PTHR30055">
    <property type="entry name" value="HTH-TYPE TRANSCRIPTIONAL REGULATOR RUTR"/>
    <property type="match status" value="1"/>
</dbReference>
<gene>
    <name evidence="5" type="ORF">ACFSKW_45685</name>
</gene>
<proteinExistence type="predicted"/>
<dbReference type="RefSeq" id="WP_379580871.1">
    <property type="nucleotide sequence ID" value="NZ_JBHUFV010000075.1"/>
</dbReference>
<dbReference type="InterPro" id="IPR050109">
    <property type="entry name" value="HTH-type_TetR-like_transc_reg"/>
</dbReference>
<evidence type="ECO:0000256" key="2">
    <source>
        <dbReference type="PROSITE-ProRule" id="PRU00335"/>
    </source>
</evidence>
<dbReference type="Proteomes" id="UP001597368">
    <property type="component" value="Unassembled WGS sequence"/>
</dbReference>
<evidence type="ECO:0000256" key="3">
    <source>
        <dbReference type="SAM" id="MobiDB-lite"/>
    </source>
</evidence>
<dbReference type="PRINTS" id="PR00455">
    <property type="entry name" value="HTHTETR"/>
</dbReference>
<dbReference type="SUPFAM" id="SSF46689">
    <property type="entry name" value="Homeodomain-like"/>
    <property type="match status" value="1"/>
</dbReference>
<protein>
    <submittedName>
        <fullName evidence="5">Helix-turn-helix domain-containing protein</fullName>
    </submittedName>
</protein>
<feature type="domain" description="HTH tetR-type" evidence="4">
    <location>
        <begin position="12"/>
        <end position="72"/>
    </location>
</feature>
<dbReference type="InterPro" id="IPR009057">
    <property type="entry name" value="Homeodomain-like_sf"/>
</dbReference>
<evidence type="ECO:0000313" key="6">
    <source>
        <dbReference type="Proteomes" id="UP001597368"/>
    </source>
</evidence>
<name>A0ABW4T9S2_9ACTN</name>
<feature type="DNA-binding region" description="H-T-H motif" evidence="2">
    <location>
        <begin position="35"/>
        <end position="54"/>
    </location>
</feature>
<accession>A0ABW4T9S2</accession>
<dbReference type="Pfam" id="PF00440">
    <property type="entry name" value="TetR_N"/>
    <property type="match status" value="1"/>
</dbReference>
<keyword evidence="1 2" id="KW-0238">DNA-binding</keyword>
<comment type="caution">
    <text evidence="5">The sequence shown here is derived from an EMBL/GenBank/DDBJ whole genome shotgun (WGS) entry which is preliminary data.</text>
</comment>
<evidence type="ECO:0000313" key="5">
    <source>
        <dbReference type="EMBL" id="MFD1938777.1"/>
    </source>
</evidence>
<organism evidence="5 6">
    <name type="scientific">Nonomuraea mangrovi</name>
    <dbReference type="NCBI Taxonomy" id="2316207"/>
    <lineage>
        <taxon>Bacteria</taxon>
        <taxon>Bacillati</taxon>
        <taxon>Actinomycetota</taxon>
        <taxon>Actinomycetes</taxon>
        <taxon>Streptosporangiales</taxon>
        <taxon>Streptosporangiaceae</taxon>
        <taxon>Nonomuraea</taxon>
    </lineage>
</organism>
<reference evidence="6" key="1">
    <citation type="journal article" date="2019" name="Int. J. Syst. Evol. Microbiol.">
        <title>The Global Catalogue of Microorganisms (GCM) 10K type strain sequencing project: providing services to taxonomists for standard genome sequencing and annotation.</title>
        <authorList>
            <consortium name="The Broad Institute Genomics Platform"/>
            <consortium name="The Broad Institute Genome Sequencing Center for Infectious Disease"/>
            <person name="Wu L."/>
            <person name="Ma J."/>
        </authorList>
    </citation>
    <scope>NUCLEOTIDE SEQUENCE [LARGE SCALE GENOMIC DNA]</scope>
    <source>
        <strain evidence="6">ICMP 6774ER</strain>
    </source>
</reference>
<evidence type="ECO:0000259" key="4">
    <source>
        <dbReference type="PROSITE" id="PS50977"/>
    </source>
</evidence>
<dbReference type="PROSITE" id="PS50977">
    <property type="entry name" value="HTH_TETR_2"/>
    <property type="match status" value="1"/>
</dbReference>
<feature type="region of interest" description="Disordered" evidence="3">
    <location>
        <begin position="205"/>
        <end position="235"/>
    </location>
</feature>
<keyword evidence="6" id="KW-1185">Reference proteome</keyword>
<dbReference type="Gene3D" id="1.10.357.10">
    <property type="entry name" value="Tetracycline Repressor, domain 2"/>
    <property type="match status" value="1"/>
</dbReference>
<sequence>MARPLANPARQQERAHRILDATSELIQRFGYDKTTIDDIARAAGVAKGTIYLHWNTRDALFVALLRRERVHLLEDVRRGAPSTLYDLLHGLAAGLLRRPLMRASLLGDSAVLGKLTRHKRESSATLPMGELFETYIGTLREHGALRADLTISEHLTVFTSTLYGFLTVRRYLPDSMQVPDERLAELLADTCRRALEADGAAHAGRRVGKSGGAADAGRRVGKSGGAADAGRRVGEPGGAADAAVVAKATQEYLDAAVAVAQNRLRASLGTKEYAT</sequence>
<dbReference type="PANTHER" id="PTHR30055:SF226">
    <property type="entry name" value="HTH-TYPE TRANSCRIPTIONAL REGULATOR PKSA"/>
    <property type="match status" value="1"/>
</dbReference>